<dbReference type="AlphaFoldDB" id="A0A271IWU7"/>
<organism evidence="1 2">
    <name type="scientific">Rubrivirga marina</name>
    <dbReference type="NCBI Taxonomy" id="1196024"/>
    <lineage>
        <taxon>Bacteria</taxon>
        <taxon>Pseudomonadati</taxon>
        <taxon>Rhodothermota</taxon>
        <taxon>Rhodothermia</taxon>
        <taxon>Rhodothermales</taxon>
        <taxon>Rubricoccaceae</taxon>
        <taxon>Rubrivirga</taxon>
    </lineage>
</organism>
<reference evidence="1 2" key="1">
    <citation type="submission" date="2016-11" db="EMBL/GenBank/DDBJ databases">
        <title>Study of marine rhodopsin-containing bacteria.</title>
        <authorList>
            <person name="Yoshizawa S."/>
            <person name="Kumagai Y."/>
            <person name="Kogure K."/>
        </authorList>
    </citation>
    <scope>NUCLEOTIDE SEQUENCE [LARGE SCALE GENOMIC DNA]</scope>
    <source>
        <strain evidence="1 2">SAORIC-28</strain>
    </source>
</reference>
<comment type="caution">
    <text evidence="1">The sequence shown here is derived from an EMBL/GenBank/DDBJ whole genome shotgun (WGS) entry which is preliminary data.</text>
</comment>
<sequence>MPYDTLRTLDDPADLARYLDLKAERQRLDAEIRALEPTIYSALLDEDRATADVLGHTLAVRTRRTYEYGPAVDRLAGELKALKTYEEKAGVAACVRATGYVVVTRSAPAEPDRRAA</sequence>
<proteinExistence type="predicted"/>
<keyword evidence="2" id="KW-1185">Reference proteome</keyword>
<dbReference type="RefSeq" id="WP_095508929.1">
    <property type="nucleotide sequence ID" value="NZ_MQWD01000001.1"/>
</dbReference>
<evidence type="ECO:0000313" key="2">
    <source>
        <dbReference type="Proteomes" id="UP000216339"/>
    </source>
</evidence>
<name>A0A271IWU7_9BACT</name>
<gene>
    <name evidence="1" type="ORF">BSZ37_01970</name>
</gene>
<dbReference type="EMBL" id="MQWD01000001">
    <property type="protein sequence ID" value="PAP75294.1"/>
    <property type="molecule type" value="Genomic_DNA"/>
</dbReference>
<accession>A0A271IWU7</accession>
<evidence type="ECO:0000313" key="1">
    <source>
        <dbReference type="EMBL" id="PAP75294.1"/>
    </source>
</evidence>
<dbReference type="Proteomes" id="UP000216339">
    <property type="component" value="Unassembled WGS sequence"/>
</dbReference>
<protein>
    <submittedName>
        <fullName evidence="1">Uncharacterized protein</fullName>
    </submittedName>
</protein>
<dbReference type="OrthoDB" id="1525258at2"/>